<feature type="disulfide bond" evidence="12">
    <location>
        <begin position="1371"/>
        <end position="1386"/>
    </location>
</feature>
<feature type="disulfide bond" evidence="12">
    <location>
        <begin position="1748"/>
        <end position="1763"/>
    </location>
</feature>
<dbReference type="Pfam" id="PF00057">
    <property type="entry name" value="Ldl_recept_a"/>
    <property type="match status" value="30"/>
</dbReference>
<feature type="disulfide bond" evidence="12">
    <location>
        <begin position="106"/>
        <end position="118"/>
    </location>
</feature>
<feature type="disulfide bond" evidence="12">
    <location>
        <begin position="873"/>
        <end position="888"/>
    </location>
</feature>
<feature type="disulfide bond" evidence="12">
    <location>
        <begin position="1039"/>
        <end position="1054"/>
    </location>
</feature>
<dbReference type="OMA" id="RRWEYMR"/>
<evidence type="ECO:0000256" key="16">
    <source>
        <dbReference type="SAM" id="SignalP"/>
    </source>
</evidence>
<feature type="region of interest" description="Disordered" evidence="14">
    <location>
        <begin position="3042"/>
        <end position="3077"/>
    </location>
</feature>
<keyword evidence="10" id="KW-0325">Glycoprotein</keyword>
<dbReference type="PROSITE" id="PS50068">
    <property type="entry name" value="LDLRA_2"/>
    <property type="match status" value="32"/>
</dbReference>
<evidence type="ECO:0000256" key="1">
    <source>
        <dbReference type="ARBA" id="ARBA00004167"/>
    </source>
</evidence>
<dbReference type="PROSITE" id="PS01187">
    <property type="entry name" value="EGF_CA"/>
    <property type="match status" value="2"/>
</dbReference>
<feature type="compositionally biased region" description="Acidic residues" evidence="14">
    <location>
        <begin position="3044"/>
        <end position="3055"/>
    </location>
</feature>
<dbReference type="GO" id="GO:0043235">
    <property type="term" value="C:receptor complex"/>
    <property type="evidence" value="ECO:0007669"/>
    <property type="project" value="TreeGrafter"/>
</dbReference>
<evidence type="ECO:0000256" key="10">
    <source>
        <dbReference type="ARBA" id="ARBA00023180"/>
    </source>
</evidence>
<keyword evidence="2 11" id="KW-0245">EGF-like domain</keyword>
<feature type="transmembrane region" description="Helical" evidence="15">
    <location>
        <begin position="2994"/>
        <end position="3014"/>
    </location>
</feature>
<feature type="signal peptide" evidence="16">
    <location>
        <begin position="1"/>
        <end position="22"/>
    </location>
</feature>
<feature type="disulfide bond" evidence="12">
    <location>
        <begin position="42"/>
        <end position="57"/>
    </location>
</feature>
<feature type="domain" description="EGF-like" evidence="17">
    <location>
        <begin position="2239"/>
        <end position="2279"/>
    </location>
</feature>
<feature type="disulfide bond" evidence="12">
    <location>
        <begin position="2047"/>
        <end position="2065"/>
    </location>
</feature>
<dbReference type="SUPFAM" id="SSF57196">
    <property type="entry name" value="EGF/Laminin"/>
    <property type="match status" value="2"/>
</dbReference>
<proteinExistence type="predicted"/>
<dbReference type="Gene3D" id="4.10.1220.10">
    <property type="entry name" value="EGF-type module"/>
    <property type="match status" value="1"/>
</dbReference>
<dbReference type="Gene3D" id="2.120.10.30">
    <property type="entry name" value="TolB, C-terminal domain"/>
    <property type="match status" value="4"/>
</dbReference>
<feature type="disulfide bond" evidence="12">
    <location>
        <begin position="1421"/>
        <end position="1436"/>
    </location>
</feature>
<evidence type="ECO:0000256" key="15">
    <source>
        <dbReference type="SAM" id="Phobius"/>
    </source>
</evidence>
<feature type="disulfide bond" evidence="12">
    <location>
        <begin position="1943"/>
        <end position="1958"/>
    </location>
</feature>
<keyword evidence="19" id="KW-1185">Reference proteome</keyword>
<dbReference type="SUPFAM" id="SSF57184">
    <property type="entry name" value="Growth factor receptor domain"/>
    <property type="match status" value="1"/>
</dbReference>
<dbReference type="PROSITE" id="PS00022">
    <property type="entry name" value="EGF_1"/>
    <property type="match status" value="1"/>
</dbReference>
<evidence type="ECO:0000256" key="8">
    <source>
        <dbReference type="ARBA" id="ARBA00023157"/>
    </source>
</evidence>
<dbReference type="InterPro" id="IPR036055">
    <property type="entry name" value="LDL_receptor-like_sf"/>
</dbReference>
<feature type="disulfide bond" evidence="12">
    <location>
        <begin position="1331"/>
        <end position="1346"/>
    </location>
</feature>
<accession>A0A8C4ZK11</accession>
<dbReference type="SMART" id="SM00181">
    <property type="entry name" value="EGF"/>
    <property type="match status" value="14"/>
</dbReference>
<dbReference type="PROSITE" id="PS50026">
    <property type="entry name" value="EGF_3"/>
    <property type="match status" value="3"/>
</dbReference>
<evidence type="ECO:0000256" key="4">
    <source>
        <dbReference type="ARBA" id="ARBA00022692"/>
    </source>
</evidence>
<feature type="disulfide bond" evidence="12">
    <location>
        <begin position="923"/>
        <end position="938"/>
    </location>
</feature>
<feature type="domain" description="EGF-like" evidence="17">
    <location>
        <begin position="2952"/>
        <end position="2986"/>
    </location>
</feature>
<dbReference type="Gene3D" id="4.10.400.10">
    <property type="entry name" value="Low-density Lipoprotein Receptor"/>
    <property type="match status" value="31"/>
</dbReference>
<name>A0A8C4ZK11_GADMO</name>
<feature type="disulfide bond" evidence="12">
    <location>
        <begin position="143"/>
        <end position="155"/>
    </location>
</feature>
<feature type="disulfide bond" evidence="12">
    <location>
        <begin position="30"/>
        <end position="48"/>
    </location>
</feature>
<feature type="disulfide bond" evidence="12">
    <location>
        <begin position="2020"/>
        <end position="2035"/>
    </location>
</feature>
<feature type="disulfide bond" evidence="12">
    <location>
        <begin position="1847"/>
        <end position="1862"/>
    </location>
</feature>
<sequence length="3077" mass="331676">MDFLHVLWLVFIAGLRAGQGRACPQGQWECDDGNCISAEWRCDADGDCLDGSDETECQRPTSSPCPAGQFECVDSVGCVNESGRCDGVRQCPTGSDEEDCVTSGGCLEADWLCHNAMCVPREARCDGNDDCLDRSDEQDCGLCKAGWLRCPEGLCVSPEQRCDGIRHCSDGSDEPLSCGHTCSGAHGGCSHDCTDEPGGVRCSCPPGLKLSVNGVMCEDVDECSKPFPPCTQYCTNTVGSFYCHCREGFVLDQSVCLASGGAPRLLSVQKRSLGLVGLKGQAFKTLWTADSEPLAVTFDLVRGWYYWVEGQGSIFKTDGRKNHTVYTGLPGIISLACDWLNGDLYWTNRKTQSIYMGSADGKGFTTLLSKSISPSEMVVLPTESLMFWINLGPGERATLDCSWMDGADRKALVVLTTQGARSLTVDVASRRLYWISDFKHSVETVRVDGTGRSSFPGLLGSTGAATGLAVFGNRFYWTDRQGLWRADQNPTSVKALIQRDLAALPFMTVVHALQQPQGSSACTNSPCQLCLPTKNNPLGFTCSCPDSKILMPDRRCEYPRFVYATAASIYMLEFKEGEVIQTQLFTTKGILTYDVDWYRDGLYWANRSGQIQHTSLTQRKTQPVPTLLPVCLIKLDQRSGVIFWVSCDQATIGITVAFGGYPQELYHTKGGGIKDVYVDWLRGTVYWLEGVRLLSMGVQGGPAKELLNLSSGFTGTIALDLRANAMLWTTASAGLSTLSLLQKRTHVYGPRWNITGSVVAAFEPYLLSLSDNALTLWDRRNGRSLKVVTLDGSVFGVMVALKDIRAGPDQPICPKPSFLCPDSAVCLTPSQLCDGKEDCPNGFDENLCVKSCPQKGDFRCKDRRSCVPRTSVCDGRAHCNDGSDELGCPTVAAVAPQTNSLKCRKGTKACRDGQECVLFSHMCDGEPDCKDGSDEESCEKYSVPPLVPAVGPSDKPFPTVVSGEVTGLPEPPLPLKALCISPAVQCPLSDICIFQTQLCDGRKDCPDGSDEGNCVKRCANKADFRCKDRRSCVPRSSVCDGRAHCNDGSDELGCPTVAAVAPQTNSLKCRLGSTPCGDGKQCVPHTHMCDGEPDCGDGSDEENCEKYSVPPPVPALGTSDKPFPTVVSGEVTGPSEPPLPPKALCISPAVQCPQSDVCISHAQLCDGPKDCPDGSDEGNCVKRCANKADFRCKDRRSCVPRSSVCDGRAHCNDGSDELGCPTVAAVAPQTNGLKCRKGSKACRDGQQCVLYSHVCDGEPDCGDGSDEESCENHSVPPLVPALGSSDKPFPTVVSGEVTGPSEPSLPPKALCISPAVQCPQSDICIFQTQLCDGRNDCPDGSDEGNCVKRCANKADFRCKDRRSCVPRSSVCDGRAHCHDGSDELGCPTVAAVAPQTNSLKCRKGSKACRDGQQCVLYSHVCDGEPDCGDGSDEENCENHSVPPLVPGLGASDKPFPTVVSGEVAGLPEPPLPLKALCISPAVQCPQSDICISQTQLCDGRNDCPDGSDEGNCVKRCANKADFRCKDRRSCVPRSSVCDGRAHCNDGSDELGCPTVAAVALQTNSLKCRLGSTPCGDGKQCVPHTHVCDGEPDCGDGSDEQHCSNQIYQTPVESFGQSPSPRASFPVARDTGVANSVVCPQQSLPCPGLSTCIAITQFCDGRKDCPNDLDELGCPTDVTAVAPQPRGLKCRKGSKACRDGQQCVLYSHVCDGEPDCGDGSDEEECQLACKEGEFKCADGRRCLPMDQVCDGKPHCPDHSDESDCWKPSKSCQHRCDDNKRCLPKSFLCDGERDCQDGSDESNCASHHNDPPGPTHELLNTPASPQNRCLSPRLLCATSSLCLSQKQICDGQKDCPDGSDEKDCLTRCEDPADFLCRDGSRCVPRRLVCDGRSQCPDASDEEQCDAKDPSVSYRGPSPPAAPLRCRLGSKLCRDGRECVLHSHVCDGEADCVDGSDEEDCSSQCKGGFQCAHGSRCIPLDQVCDGQYQCQDRSDELDCPVLMEGCQHGCDNNTRCIPQSFLCDGEKDCADGSDEGTCAVQQCGIAQFRCSSGQCVSDGLRCDGYADCRDRSDEVACSRPPRCKADLRCPNSHECLQKEWLCDGEKDCEDGSDEKDCTFAAEKCRAFQWQCGDSSQCVPLTWRCDGRKDCQNGVDEDKCGAPKCPTLTFQCGSRECLDPALVCNSITNCADGSDEGPGCLQQNCSSPAAPRCDHRCVTTPHGARCYCSPGFRLHTSGMSCVDEDECNQGDAVCMHRCLNTPGSYVCRCHPGFLLEPDKRTCKPKDEAMLLASVQSELLVVGLHSAQIKLLSWASRPVFSLDYHWQKQRVYWLSPDHQSVRWAHLSDPNIKGTLVKGLRSDFLAVDWVGMNLYWVDGLLAQIVAVPLVDYLVRPQNYTVVLDEDLQQPSSLVLLPHRGLMVWSEIGSSPQIEQAGMDGSKRKVLVNKSLSWPASLTFDLLGDRLYWVDEKLRCIGSASLDGDNLKILQLDETPSPFSVAVFNDRVYWSDTKRRTIRSADKSTGKDQKVLLKRPGQPFGLKLMHPLSQPALISPCDKTRCSHICLLGPGSGAHQGPTAVCRCPLGLFLSKSRVTCSPPSESAFLLLLSQTSITQVFLSSLQNGVSLKKLPAIHRVVSIPAVSRASALDADIHERSVYLADGGHGSLELLKLSASKTKQALTPAGNILTLKKDDEVTALAVDWVTSNVYWTSLNLPDLHLTSIDGAYTTALLEGSLKGCTSIAVHPPSGRLCYSAVGMSQKTASQVDCAYMDGRKRVVLWKKSNIPTSLVFDKDGKRIFWADLAEGVVGSMGVDGTGYRAYQTGPGFLMLFTRVDNMLLWVTSDQGTSRLWVSDGLQPRQLWFQIRSSLLSLKAYSRSSQTGSNSCSVQNGGCAQLCLAHPDGRTCRCGWDFRISDVTSCVSVPPCEPGQESCGGRGGIKAWVGVDEAIAAVPGVQKNLTSCDSTHCSGQGRCSGVDLACQCNHGYSGEFCQVEEGGSHVPAVIATLCALTGLVAAAVGYKKRRACGLGRRRSMEKETLMTNMAMSLPEDFYDSDTEDLDSPVDPVENGTPAEPDKEPPGPQP</sequence>
<feature type="compositionally biased region" description="Basic and acidic residues" evidence="14">
    <location>
        <begin position="3067"/>
        <end position="3077"/>
    </location>
</feature>
<feature type="chain" id="PRO_5045352843" description="EGF-like domain-containing protein" evidence="16">
    <location>
        <begin position="23"/>
        <end position="3077"/>
    </location>
</feature>
<dbReference type="SUPFAM" id="SSF63825">
    <property type="entry name" value="YWTD domain"/>
    <property type="match status" value="4"/>
</dbReference>
<feature type="disulfide bond" evidence="12">
    <location>
        <begin position="1709"/>
        <end position="1724"/>
    </location>
</feature>
<dbReference type="InterPro" id="IPR000742">
    <property type="entry name" value="EGF"/>
</dbReference>
<keyword evidence="7 15" id="KW-0472">Membrane</keyword>
<reference evidence="18" key="1">
    <citation type="submission" date="2025-08" db="UniProtKB">
        <authorList>
            <consortium name="Ensembl"/>
        </authorList>
    </citation>
    <scope>IDENTIFICATION</scope>
</reference>
<comment type="caution">
    <text evidence="11">Lacks conserved residue(s) required for the propagation of feature annotation.</text>
</comment>
<feature type="disulfide bond" evidence="12">
    <location>
        <begin position="1658"/>
        <end position="1673"/>
    </location>
</feature>
<feature type="disulfide bond" evidence="12">
    <location>
        <begin position="2141"/>
        <end position="2156"/>
    </location>
</feature>
<dbReference type="GeneTree" id="ENSGT00940000162544"/>
<feature type="disulfide bond" evidence="12">
    <location>
        <begin position="23"/>
        <end position="35"/>
    </location>
</feature>
<feature type="disulfide bond" evidence="12">
    <location>
        <begin position="2168"/>
        <end position="2186"/>
    </location>
</feature>
<feature type="disulfide bond" evidence="12">
    <location>
        <begin position="1165"/>
        <end position="1180"/>
    </location>
</feature>
<dbReference type="InterPro" id="IPR011042">
    <property type="entry name" value="6-blade_b-propeller_TolB-like"/>
</dbReference>
<feature type="domain" description="EGF-like" evidence="17">
    <location>
        <begin position="219"/>
        <end position="255"/>
    </location>
</feature>
<dbReference type="CDD" id="cd00112">
    <property type="entry name" value="LDLa"/>
    <property type="match status" value="31"/>
</dbReference>
<dbReference type="CDD" id="cd00054">
    <property type="entry name" value="EGF_CA"/>
    <property type="match status" value="1"/>
</dbReference>
<dbReference type="Gene3D" id="2.10.25.10">
    <property type="entry name" value="Laminin"/>
    <property type="match status" value="4"/>
</dbReference>
<dbReference type="Proteomes" id="UP000694546">
    <property type="component" value="Chromosome 19"/>
</dbReference>
<feature type="disulfide bond" evidence="12">
    <location>
        <begin position="1887"/>
        <end position="1902"/>
    </location>
</feature>
<keyword evidence="16" id="KW-0732">Signal</keyword>
<dbReference type="Pfam" id="PF14670">
    <property type="entry name" value="FXa_inhibition"/>
    <property type="match status" value="2"/>
</dbReference>
<feature type="disulfide bond" evidence="12">
    <location>
        <begin position="1255"/>
        <end position="1270"/>
    </location>
</feature>
<dbReference type="InterPro" id="IPR023415">
    <property type="entry name" value="LDLR_class-A_CS"/>
</dbReference>
<evidence type="ECO:0000256" key="13">
    <source>
        <dbReference type="PROSITE-ProRule" id="PRU00461"/>
    </source>
</evidence>
<feature type="disulfide bond" evidence="12">
    <location>
        <begin position="1981"/>
        <end position="1996"/>
    </location>
</feature>
<feature type="disulfide bond" evidence="12">
    <location>
        <begin position="1962"/>
        <end position="1974"/>
    </location>
</feature>
<keyword evidence="9" id="KW-0675">Receptor</keyword>
<gene>
    <name evidence="18" type="primary">si:dkey-88l16.3</name>
</gene>
<feature type="disulfide bond" evidence="12">
    <location>
        <begin position="1089"/>
        <end position="1104"/>
    </location>
</feature>
<keyword evidence="8 11" id="KW-1015">Disulfide bond</keyword>
<feature type="disulfide bond" evidence="12">
    <location>
        <begin position="150"/>
        <end position="168"/>
    </location>
</feature>
<evidence type="ECO:0000256" key="11">
    <source>
        <dbReference type="PROSITE-ProRule" id="PRU00076"/>
    </source>
</evidence>
<keyword evidence="6 15" id="KW-1133">Transmembrane helix</keyword>
<feature type="disulfide bond" evidence="12">
    <location>
        <begin position="113"/>
        <end position="131"/>
    </location>
</feature>
<organism evidence="18 19">
    <name type="scientific">Gadus morhua</name>
    <name type="common">Atlantic cod</name>
    <dbReference type="NCBI Taxonomy" id="8049"/>
    <lineage>
        <taxon>Eukaryota</taxon>
        <taxon>Metazoa</taxon>
        <taxon>Chordata</taxon>
        <taxon>Craniata</taxon>
        <taxon>Vertebrata</taxon>
        <taxon>Euteleostomi</taxon>
        <taxon>Actinopterygii</taxon>
        <taxon>Neopterygii</taxon>
        <taxon>Teleostei</taxon>
        <taxon>Neoteleostei</taxon>
        <taxon>Acanthomorphata</taxon>
        <taxon>Zeiogadaria</taxon>
        <taxon>Gadariae</taxon>
        <taxon>Gadiformes</taxon>
        <taxon>Gadoidei</taxon>
        <taxon>Gadidae</taxon>
        <taxon>Gadus</taxon>
    </lineage>
</organism>
<dbReference type="OrthoDB" id="8831087at2759"/>
<evidence type="ECO:0000256" key="3">
    <source>
        <dbReference type="ARBA" id="ARBA00022583"/>
    </source>
</evidence>
<feature type="disulfide bond" evidence="12">
    <location>
        <begin position="2161"/>
        <end position="2173"/>
    </location>
</feature>
<dbReference type="SMART" id="SM00179">
    <property type="entry name" value="EGF_CA"/>
    <property type="match status" value="4"/>
</dbReference>
<feature type="disulfide bond" evidence="12">
    <location>
        <begin position="125"/>
        <end position="140"/>
    </location>
</feature>
<dbReference type="InterPro" id="IPR009030">
    <property type="entry name" value="Growth_fac_rcpt_cys_sf"/>
</dbReference>
<dbReference type="Ensembl" id="ENSGMOT00000016083.2">
    <property type="protein sequence ID" value="ENSGMOP00000015681.2"/>
    <property type="gene ID" value="ENSGMOG00000014639.2"/>
</dbReference>
<feature type="disulfide bond" evidence="12">
    <location>
        <begin position="85"/>
        <end position="100"/>
    </location>
</feature>
<dbReference type="PROSITE" id="PS01186">
    <property type="entry name" value="EGF_2"/>
    <property type="match status" value="2"/>
</dbReference>
<protein>
    <recommendedName>
        <fullName evidence="17">EGF-like domain-containing protein</fullName>
    </recommendedName>
</protein>
<keyword evidence="3" id="KW-0254">Endocytosis</keyword>
<dbReference type="PANTHER" id="PTHR22722">
    <property type="entry name" value="LOW-DENSITY LIPOPROTEIN RECEPTOR-RELATED PROTEIN 2-RELATED"/>
    <property type="match status" value="1"/>
</dbReference>
<dbReference type="InterPro" id="IPR002172">
    <property type="entry name" value="LDrepeatLR_classA_rpt"/>
</dbReference>
<dbReference type="GO" id="GO:0006898">
    <property type="term" value="P:receptor-mediated endocytosis"/>
    <property type="evidence" value="ECO:0007669"/>
    <property type="project" value="TreeGrafter"/>
</dbReference>
<feature type="repeat" description="LDL-receptor class B" evidence="13">
    <location>
        <begin position="2458"/>
        <end position="2500"/>
    </location>
</feature>
<dbReference type="PRINTS" id="PR00261">
    <property type="entry name" value="LDLRECEPTOR"/>
</dbReference>
<dbReference type="SMART" id="SM00192">
    <property type="entry name" value="LDLa"/>
    <property type="match status" value="32"/>
</dbReference>
<feature type="disulfide bond" evidence="12">
    <location>
        <begin position="1497"/>
        <end position="1512"/>
    </location>
</feature>
<reference evidence="18" key="2">
    <citation type="submission" date="2025-09" db="UniProtKB">
        <authorList>
            <consortium name="Ensembl"/>
        </authorList>
    </citation>
    <scope>IDENTIFICATION</scope>
</reference>
<feature type="disulfide bond" evidence="12">
    <location>
        <begin position="2099"/>
        <end position="2114"/>
    </location>
</feature>
<dbReference type="InterPro" id="IPR049883">
    <property type="entry name" value="NOTCH1_EGF-like"/>
</dbReference>
<feature type="disulfide bond" evidence="12">
    <location>
        <begin position="1787"/>
        <end position="1802"/>
    </location>
</feature>
<feature type="disulfide bond" evidence="12">
    <location>
        <begin position="1587"/>
        <end position="1602"/>
    </location>
</feature>
<dbReference type="InterPro" id="IPR000033">
    <property type="entry name" value="LDLR_classB_rpt"/>
</dbReference>
<dbReference type="GO" id="GO:0042562">
    <property type="term" value="F:hormone binding"/>
    <property type="evidence" value="ECO:0007669"/>
    <property type="project" value="TreeGrafter"/>
</dbReference>
<evidence type="ECO:0000256" key="2">
    <source>
        <dbReference type="ARBA" id="ARBA00022536"/>
    </source>
</evidence>
<evidence type="ECO:0000256" key="5">
    <source>
        <dbReference type="ARBA" id="ARBA00022737"/>
    </source>
</evidence>
<feature type="repeat" description="LDL-receptor class B" evidence="13">
    <location>
        <begin position="2414"/>
        <end position="2457"/>
    </location>
</feature>
<feature type="disulfide bond" evidence="12">
    <location>
        <begin position="999"/>
        <end position="1014"/>
    </location>
</feature>
<dbReference type="SUPFAM" id="SSF57424">
    <property type="entry name" value="LDL receptor-like module"/>
    <property type="match status" value="32"/>
</dbReference>
<evidence type="ECO:0000313" key="19">
    <source>
        <dbReference type="Proteomes" id="UP000694546"/>
    </source>
</evidence>
<keyword evidence="4 15" id="KW-0812">Transmembrane</keyword>
<feature type="disulfide bond" evidence="12">
    <location>
        <begin position="833"/>
        <end position="848"/>
    </location>
</feature>
<evidence type="ECO:0000256" key="7">
    <source>
        <dbReference type="ARBA" id="ARBA00023136"/>
    </source>
</evidence>
<dbReference type="PROSITE" id="PS01209">
    <property type="entry name" value="LDLRA_1"/>
    <property type="match status" value="16"/>
</dbReference>
<evidence type="ECO:0000256" key="12">
    <source>
        <dbReference type="PROSITE-ProRule" id="PRU00124"/>
    </source>
</evidence>
<dbReference type="SMART" id="SM00135">
    <property type="entry name" value="LY"/>
    <property type="match status" value="12"/>
</dbReference>
<dbReference type="PROSITE" id="PS00010">
    <property type="entry name" value="ASX_HYDROXYL"/>
    <property type="match status" value="2"/>
</dbReference>
<feature type="disulfide bond" evidence="12">
    <location>
        <begin position="2080"/>
        <end position="2092"/>
    </location>
</feature>
<feature type="disulfide bond" evidence="12">
    <location>
        <begin position="1205"/>
        <end position="1220"/>
    </location>
</feature>
<evidence type="ECO:0000256" key="14">
    <source>
        <dbReference type="SAM" id="MobiDB-lite"/>
    </source>
</evidence>
<feature type="region of interest" description="Disordered" evidence="14">
    <location>
        <begin position="1894"/>
        <end position="1914"/>
    </location>
</feature>
<feature type="disulfide bond" evidence="12">
    <location>
        <begin position="2059"/>
        <end position="2074"/>
    </location>
</feature>
<dbReference type="InterPro" id="IPR018097">
    <property type="entry name" value="EGF_Ca-bd_CS"/>
</dbReference>
<comment type="subcellular location">
    <subcellularLocation>
        <location evidence="1">Membrane</location>
        <topology evidence="1">Single-pass membrane protein</topology>
    </subcellularLocation>
</comment>
<dbReference type="InterPro" id="IPR001881">
    <property type="entry name" value="EGF-like_Ca-bd_dom"/>
</dbReference>
<dbReference type="GO" id="GO:0016324">
    <property type="term" value="C:apical plasma membrane"/>
    <property type="evidence" value="ECO:0007669"/>
    <property type="project" value="TreeGrafter"/>
</dbReference>
<dbReference type="PANTHER" id="PTHR22722:SF12">
    <property type="entry name" value="EGF-LIKE DOMAIN-CONTAINING PROTEIN"/>
    <property type="match status" value="1"/>
</dbReference>
<evidence type="ECO:0000259" key="17">
    <source>
        <dbReference type="PROSITE" id="PS50026"/>
    </source>
</evidence>
<keyword evidence="5" id="KW-0677">Repeat</keyword>
<dbReference type="Pfam" id="PF07645">
    <property type="entry name" value="EGF_CA"/>
    <property type="match status" value="1"/>
</dbReference>
<evidence type="ECO:0000313" key="18">
    <source>
        <dbReference type="Ensembl" id="ENSGMOP00000015681.2"/>
    </source>
</evidence>
<feature type="disulfide bond" evidence="12">
    <location>
        <begin position="1537"/>
        <end position="1552"/>
    </location>
</feature>
<feature type="disulfide bond" evidence="12">
    <location>
        <begin position="2040"/>
        <end position="2052"/>
    </location>
</feature>
<evidence type="ECO:0000256" key="9">
    <source>
        <dbReference type="ARBA" id="ARBA00023170"/>
    </source>
</evidence>
<dbReference type="GO" id="GO:0005509">
    <property type="term" value="F:calcium ion binding"/>
    <property type="evidence" value="ECO:0007669"/>
    <property type="project" value="InterPro"/>
</dbReference>
<feature type="disulfide bond" evidence="11">
    <location>
        <begin position="2976"/>
        <end position="2985"/>
    </location>
</feature>
<evidence type="ECO:0000256" key="6">
    <source>
        <dbReference type="ARBA" id="ARBA00022989"/>
    </source>
</evidence>
<dbReference type="PROSITE" id="PS51120">
    <property type="entry name" value="LDLRB"/>
    <property type="match status" value="2"/>
</dbReference>
<dbReference type="InterPro" id="IPR000152">
    <property type="entry name" value="EGF-type_Asp/Asn_hydroxyl_site"/>
</dbReference>
<dbReference type="InterPro" id="IPR051221">
    <property type="entry name" value="LDLR-related"/>
</dbReference>